<evidence type="ECO:0000313" key="2">
    <source>
        <dbReference type="EMBL" id="RKQ70960.1"/>
    </source>
</evidence>
<feature type="signal peptide" evidence="1">
    <location>
        <begin position="1"/>
        <end position="25"/>
    </location>
</feature>
<dbReference type="RefSeq" id="WP_121098777.1">
    <property type="nucleotide sequence ID" value="NZ_RBII01000001.1"/>
</dbReference>
<accession>A0A420WIW2</accession>
<gene>
    <name evidence="2" type="ORF">DES40_0267</name>
</gene>
<evidence type="ECO:0000256" key="1">
    <source>
        <dbReference type="SAM" id="SignalP"/>
    </source>
</evidence>
<dbReference type="EMBL" id="RBII01000001">
    <property type="protein sequence ID" value="RKQ70960.1"/>
    <property type="molecule type" value="Genomic_DNA"/>
</dbReference>
<dbReference type="Proteomes" id="UP000282211">
    <property type="component" value="Unassembled WGS sequence"/>
</dbReference>
<evidence type="ECO:0008006" key="4">
    <source>
        <dbReference type="Google" id="ProtNLM"/>
    </source>
</evidence>
<comment type="caution">
    <text evidence="2">The sequence shown here is derived from an EMBL/GenBank/DDBJ whole genome shotgun (WGS) entry which is preliminary data.</text>
</comment>
<sequence length="351" mass="38679">MIKFVTRLALAPFFLVLFWGLSAQAADPFTVVGVSVDATGRSAIEAQTKAIQDGQMRAAQAVLERLTLSSEREAKSLPALNQDTVARMIRALEIANEKRSANRYLGDITVAFNPREVQAYLQGLGLNMVTSQSRKRVVLPYYRGELDPQSGWFRDWTSSKYAHALTPIEIIPQDKFNLVPRNAQTLMSMTPGELADLGRTLGVEQILVTDGIDGFAGFDAATVDIALDTGDRRDIRVDKFALGGLTYADAIVQNMEEEWKRNTVTLASDAVTIAVSVLYRSQAEWQTLKAAIDSAAQIQDARLDAMSKDGALMSVTYAGNMDRLKRELAFKGVDIRQDPKLGMILTRSGRR</sequence>
<reference evidence="2 3" key="1">
    <citation type="submission" date="2018-10" db="EMBL/GenBank/DDBJ databases">
        <title>Genomic Encyclopedia of Type Strains, Phase IV (KMG-IV): sequencing the most valuable type-strain genomes for metagenomic binning, comparative biology and taxonomic classification.</title>
        <authorList>
            <person name="Goeker M."/>
        </authorList>
    </citation>
    <scope>NUCLEOTIDE SEQUENCE [LARGE SCALE GENOMIC DNA]</scope>
    <source>
        <strain evidence="2 3">DSM 22008</strain>
    </source>
</reference>
<protein>
    <recommendedName>
        <fullName evidence="4">DUF2066 domain-containing protein</fullName>
    </recommendedName>
</protein>
<dbReference type="InParanoid" id="A0A420WIW2"/>
<organism evidence="2 3">
    <name type="scientific">Litorimonas taeanensis</name>
    <dbReference type="NCBI Taxonomy" id="568099"/>
    <lineage>
        <taxon>Bacteria</taxon>
        <taxon>Pseudomonadati</taxon>
        <taxon>Pseudomonadota</taxon>
        <taxon>Alphaproteobacteria</taxon>
        <taxon>Maricaulales</taxon>
        <taxon>Robiginitomaculaceae</taxon>
    </lineage>
</organism>
<dbReference type="OrthoDB" id="7928976at2"/>
<keyword evidence="3" id="KW-1185">Reference proteome</keyword>
<dbReference type="AlphaFoldDB" id="A0A420WIW2"/>
<proteinExistence type="predicted"/>
<evidence type="ECO:0000313" key="3">
    <source>
        <dbReference type="Proteomes" id="UP000282211"/>
    </source>
</evidence>
<name>A0A420WIW2_9PROT</name>
<keyword evidence="1" id="KW-0732">Signal</keyword>
<feature type="chain" id="PRO_5019434384" description="DUF2066 domain-containing protein" evidence="1">
    <location>
        <begin position="26"/>
        <end position="351"/>
    </location>
</feature>